<keyword evidence="4" id="KW-1185">Reference proteome</keyword>
<feature type="compositionally biased region" description="Low complexity" evidence="1">
    <location>
        <begin position="1"/>
        <end position="20"/>
    </location>
</feature>
<proteinExistence type="predicted"/>
<feature type="region of interest" description="Disordered" evidence="1">
    <location>
        <begin position="764"/>
        <end position="837"/>
    </location>
</feature>
<gene>
    <name evidence="3" type="ORF">SAMN06309945_1767</name>
</gene>
<accession>A0A1T5JQF4</accession>
<protein>
    <submittedName>
        <fullName evidence="3">Uncharacterized protein</fullName>
    </submittedName>
</protein>
<feature type="region of interest" description="Disordered" evidence="1">
    <location>
        <begin position="1"/>
        <end position="24"/>
    </location>
</feature>
<organism evidence="3 4">
    <name type="scientific">Okibacterium fritillariae</name>
    <dbReference type="NCBI Taxonomy" id="123320"/>
    <lineage>
        <taxon>Bacteria</taxon>
        <taxon>Bacillati</taxon>
        <taxon>Actinomycetota</taxon>
        <taxon>Actinomycetes</taxon>
        <taxon>Micrococcales</taxon>
        <taxon>Microbacteriaceae</taxon>
        <taxon>Okibacterium</taxon>
    </lineage>
</organism>
<evidence type="ECO:0000313" key="3">
    <source>
        <dbReference type="EMBL" id="SKC53630.1"/>
    </source>
</evidence>
<feature type="transmembrane region" description="Helical" evidence="2">
    <location>
        <begin position="843"/>
        <end position="868"/>
    </location>
</feature>
<dbReference type="Gene3D" id="3.40.190.10">
    <property type="entry name" value="Periplasmic binding protein-like II"/>
    <property type="match status" value="2"/>
</dbReference>
<dbReference type="EMBL" id="FUZP01000001">
    <property type="protein sequence ID" value="SKC53630.1"/>
    <property type="molecule type" value="Genomic_DNA"/>
</dbReference>
<dbReference type="SUPFAM" id="SSF53850">
    <property type="entry name" value="Periplasmic binding protein-like II"/>
    <property type="match status" value="1"/>
</dbReference>
<feature type="compositionally biased region" description="Polar residues" evidence="1">
    <location>
        <begin position="543"/>
        <end position="557"/>
    </location>
</feature>
<dbReference type="AlphaFoldDB" id="A0A1T5JQF4"/>
<dbReference type="OrthoDB" id="5107506at2"/>
<dbReference type="RefSeq" id="WP_079727740.1">
    <property type="nucleotide sequence ID" value="NZ_FUZP01000001.1"/>
</dbReference>
<reference evidence="3 4" key="1">
    <citation type="submission" date="2017-02" db="EMBL/GenBank/DDBJ databases">
        <authorList>
            <person name="Peterson S.W."/>
        </authorList>
    </citation>
    <scope>NUCLEOTIDE SEQUENCE [LARGE SCALE GENOMIC DNA]</scope>
    <source>
        <strain evidence="3 4">VKM Ac-2059</strain>
    </source>
</reference>
<name>A0A1T5JQF4_9MICO</name>
<sequence length="875" mass="90281">MTHTRSAAARRLVSRRNSAAQTSPRTGLFTRGSLGFGAVVGFAVTGVLLLSNTIAPVSSAHADAKGPVTIAAAEQDIDIANAPFPDLKVTVSQTDELVAQGVTVSWTGGKQSTVPSGDTGGENFLQIMQCWGDDPASSIPVPDRTTCQYGAFNAPGATRDNAMDDKNVDAADKQYTVPGQGVLRPAYSSIPFRSVDGKVVSSIVDGKQVDVNVNQNEFFGPYTSNEVKWAGSGSGGNGSAKFEVQTALQSSGLGCGNPVAQADGSKKGKACWLVVVPRGTHDAGEQHVTKSGLFADNWKHRIAFRMDFKPLGISCELGQAERQLSGSELVAGAVASWQPTLCGAQGGATYTMSAGTESDALQSASLSPDASALALTSRPLAGPDGEKVEDSLAYAPVALAGVSVSFAIDRQPVDNGTTPPAILAKTGLPYDSMKLTPRLVAKLLTNSYLDALPTLADKKHLGFESTAKPGKNARNLTFDPDFLAINDADWKSESLVSPSLSDLLVPQGRSDALYQLWRYVMADADARAFLDGTPDPYGMVVNPYSSTSSTKNPTGTGLSYPRDDAPKADPVEQPESPTTGGVVNLVTWRPYTNDLDTGAYLTLRGDGQTLGAWDPQSAPPKYGKSIRNLTGYQRVLGLTDTASAAKYQVVQASLLNPAGQFVSPTSESLTAAAAAMTPTATQAQVYEYDPAGEQAKGAPTAYPLAMPVYAAASPSIADEAQRADYAAFIRYAATTGQNPGTDNGTLPAGYAPIPAGWQDQAVRAAAAIQSGGWPPAETPTGAGSDGSPTMDGSGLGDGAPTGSFANTGSTGGSADAASASTDPSATGDLAADLRGPITPDDPALGSIGFAVPVGVLTGLASALAVPLLSRLRRRF</sequence>
<feature type="compositionally biased region" description="Basic and acidic residues" evidence="1">
    <location>
        <begin position="561"/>
        <end position="570"/>
    </location>
</feature>
<evidence type="ECO:0000256" key="1">
    <source>
        <dbReference type="SAM" id="MobiDB-lite"/>
    </source>
</evidence>
<feature type="compositionally biased region" description="Low complexity" evidence="1">
    <location>
        <begin position="812"/>
        <end position="828"/>
    </location>
</feature>
<evidence type="ECO:0000313" key="4">
    <source>
        <dbReference type="Proteomes" id="UP000190857"/>
    </source>
</evidence>
<keyword evidence="2" id="KW-0472">Membrane</keyword>
<dbReference type="STRING" id="123320.SAMN06309945_1767"/>
<feature type="transmembrane region" description="Helical" evidence="2">
    <location>
        <begin position="34"/>
        <end position="55"/>
    </location>
</feature>
<keyword evidence="2" id="KW-1133">Transmembrane helix</keyword>
<dbReference type="Proteomes" id="UP000190857">
    <property type="component" value="Unassembled WGS sequence"/>
</dbReference>
<keyword evidence="2" id="KW-0812">Transmembrane</keyword>
<evidence type="ECO:0000256" key="2">
    <source>
        <dbReference type="SAM" id="Phobius"/>
    </source>
</evidence>
<feature type="region of interest" description="Disordered" evidence="1">
    <location>
        <begin position="543"/>
        <end position="582"/>
    </location>
</feature>